<evidence type="ECO:0000313" key="3">
    <source>
        <dbReference type="Proteomes" id="UP000318297"/>
    </source>
</evidence>
<dbReference type="Pfam" id="PF01323">
    <property type="entry name" value="DSBA"/>
    <property type="match status" value="1"/>
</dbReference>
<dbReference type="GO" id="GO:0016853">
    <property type="term" value="F:isomerase activity"/>
    <property type="evidence" value="ECO:0007669"/>
    <property type="project" value="UniProtKB-KW"/>
</dbReference>
<feature type="domain" description="DSBA-like thioredoxin" evidence="1">
    <location>
        <begin position="20"/>
        <end position="214"/>
    </location>
</feature>
<dbReference type="RefSeq" id="WP_170226524.1">
    <property type="nucleotide sequence ID" value="NZ_VIVQ01000002.1"/>
</dbReference>
<organism evidence="2 3">
    <name type="scientific">Rudaeicoccus suwonensis</name>
    <dbReference type="NCBI Taxonomy" id="657409"/>
    <lineage>
        <taxon>Bacteria</taxon>
        <taxon>Bacillati</taxon>
        <taxon>Actinomycetota</taxon>
        <taxon>Actinomycetes</taxon>
        <taxon>Micrococcales</taxon>
        <taxon>Dermacoccaceae</taxon>
        <taxon>Rudaeicoccus</taxon>
    </lineage>
</organism>
<dbReference type="SUPFAM" id="SSF52833">
    <property type="entry name" value="Thioredoxin-like"/>
    <property type="match status" value="1"/>
</dbReference>
<name>A0A561E426_9MICO</name>
<evidence type="ECO:0000259" key="1">
    <source>
        <dbReference type="Pfam" id="PF01323"/>
    </source>
</evidence>
<accession>A0A561E426</accession>
<dbReference type="PANTHER" id="PTHR13887">
    <property type="entry name" value="GLUTATHIONE S-TRANSFERASE KAPPA"/>
    <property type="match status" value="1"/>
</dbReference>
<dbReference type="CDD" id="cd03024">
    <property type="entry name" value="DsbA_FrnE"/>
    <property type="match status" value="1"/>
</dbReference>
<dbReference type="AlphaFoldDB" id="A0A561E426"/>
<gene>
    <name evidence="2" type="ORF">BKA23_2722</name>
</gene>
<proteinExistence type="predicted"/>
<dbReference type="GO" id="GO:0016491">
    <property type="term" value="F:oxidoreductase activity"/>
    <property type="evidence" value="ECO:0007669"/>
    <property type="project" value="InterPro"/>
</dbReference>
<dbReference type="Proteomes" id="UP000318297">
    <property type="component" value="Unassembled WGS sequence"/>
</dbReference>
<keyword evidence="2" id="KW-0413">Isomerase</keyword>
<dbReference type="InterPro" id="IPR036249">
    <property type="entry name" value="Thioredoxin-like_sf"/>
</dbReference>
<reference evidence="2 3" key="1">
    <citation type="submission" date="2019-06" db="EMBL/GenBank/DDBJ databases">
        <title>Sequencing the genomes of 1000 actinobacteria strains.</title>
        <authorList>
            <person name="Klenk H.-P."/>
        </authorList>
    </citation>
    <scope>NUCLEOTIDE SEQUENCE [LARGE SCALE GENOMIC DNA]</scope>
    <source>
        <strain evidence="2 3">DSM 19560</strain>
    </source>
</reference>
<evidence type="ECO:0000313" key="2">
    <source>
        <dbReference type="EMBL" id="TWE10362.1"/>
    </source>
</evidence>
<sequence length="227" mass="24531">MTTSPQTHTTAKASTDKRLQIDVWGDLACPWCYIGKNRLDQAIAASPHAEAITVKVHSFELDPHMSQEAKPNLELLAAKYSLSPADAARMEDKVAAIAHQEGLPYTGDRVLANSFDVHRVLHLADTLGLADQLLGVLQRAQFSGHANVYDHAVLTDTATQLGIPRNRVEAVLSSNEYADAVRADETQARELGITGVPYAVFDGRIAIPGSTDTGGYTNAINQAWSDQ</sequence>
<comment type="caution">
    <text evidence="2">The sequence shown here is derived from an EMBL/GenBank/DDBJ whole genome shotgun (WGS) entry which is preliminary data.</text>
</comment>
<dbReference type="InterPro" id="IPR001853">
    <property type="entry name" value="DSBA-like_thioredoxin_dom"/>
</dbReference>
<dbReference type="EMBL" id="VIVQ01000002">
    <property type="protein sequence ID" value="TWE10362.1"/>
    <property type="molecule type" value="Genomic_DNA"/>
</dbReference>
<dbReference type="PANTHER" id="PTHR13887:SF41">
    <property type="entry name" value="THIOREDOXIN SUPERFAMILY PROTEIN"/>
    <property type="match status" value="1"/>
</dbReference>
<protein>
    <submittedName>
        <fullName evidence="2">Putative DsbA family dithiol-disulfide isomerase</fullName>
    </submittedName>
</protein>
<keyword evidence="3" id="KW-1185">Reference proteome</keyword>
<dbReference type="Gene3D" id="3.40.30.10">
    <property type="entry name" value="Glutaredoxin"/>
    <property type="match status" value="1"/>
</dbReference>